<feature type="binding site" description="axial binding residue" evidence="15">
    <location>
        <position position="383"/>
    </location>
    <ligand>
        <name>heme</name>
        <dbReference type="ChEBI" id="CHEBI:30413"/>
    </ligand>
    <ligandPart>
        <name>Fe</name>
        <dbReference type="ChEBI" id="CHEBI:18248"/>
    </ligandPart>
</feature>
<dbReference type="CDD" id="cd11056">
    <property type="entry name" value="CYP6-like"/>
    <property type="match status" value="1"/>
</dbReference>
<dbReference type="SUPFAM" id="SSF48264">
    <property type="entry name" value="Cytochrome P450"/>
    <property type="match status" value="1"/>
</dbReference>
<evidence type="ECO:0000256" key="6">
    <source>
        <dbReference type="ARBA" id="ARBA00022617"/>
    </source>
</evidence>
<dbReference type="GO" id="GO:0005506">
    <property type="term" value="F:iron ion binding"/>
    <property type="evidence" value="ECO:0007669"/>
    <property type="project" value="InterPro"/>
</dbReference>
<comment type="caution">
    <text evidence="17">The sequence shown here is derived from an EMBL/GenBank/DDBJ whole genome shotgun (WGS) entry which is preliminary data.</text>
</comment>
<accession>A0A8J2R1M7</accession>
<dbReference type="GO" id="GO:0005789">
    <property type="term" value="C:endoplasmic reticulum membrane"/>
    <property type="evidence" value="ECO:0007669"/>
    <property type="project" value="UniProtKB-SubCell"/>
</dbReference>
<evidence type="ECO:0000256" key="8">
    <source>
        <dbReference type="ARBA" id="ARBA00022824"/>
    </source>
</evidence>
<proteinExistence type="inferred from homology"/>
<evidence type="ECO:0000256" key="14">
    <source>
        <dbReference type="ARBA" id="ARBA00047827"/>
    </source>
</evidence>
<evidence type="ECO:0000256" key="10">
    <source>
        <dbReference type="ARBA" id="ARBA00023002"/>
    </source>
</evidence>
<name>A0A8J2R1M7_9NEOP</name>
<dbReference type="EC" id="1.14.14.1" evidence="5"/>
<keyword evidence="6 15" id="KW-0349">Heme</keyword>
<dbReference type="InterPro" id="IPR050476">
    <property type="entry name" value="Insect_CytP450_Detox"/>
</dbReference>
<comment type="similarity">
    <text evidence="4 16">Belongs to the cytochrome P450 family.</text>
</comment>
<evidence type="ECO:0000256" key="7">
    <source>
        <dbReference type="ARBA" id="ARBA00022723"/>
    </source>
</evidence>
<keyword evidence="18" id="KW-1185">Reference proteome</keyword>
<evidence type="ECO:0000256" key="4">
    <source>
        <dbReference type="ARBA" id="ARBA00010617"/>
    </source>
</evidence>
<reference evidence="17" key="1">
    <citation type="submission" date="2021-09" db="EMBL/GenBank/DDBJ databases">
        <authorList>
            <person name="Martin H S."/>
        </authorList>
    </citation>
    <scope>NUCLEOTIDE SEQUENCE</scope>
</reference>
<dbReference type="PRINTS" id="PR00385">
    <property type="entry name" value="P450"/>
</dbReference>
<evidence type="ECO:0000256" key="1">
    <source>
        <dbReference type="ARBA" id="ARBA00001971"/>
    </source>
</evidence>
<keyword evidence="9" id="KW-0492">Microsome</keyword>
<evidence type="ECO:0000256" key="16">
    <source>
        <dbReference type="RuleBase" id="RU000461"/>
    </source>
</evidence>
<dbReference type="InterPro" id="IPR017972">
    <property type="entry name" value="Cyt_P450_CS"/>
</dbReference>
<evidence type="ECO:0000256" key="3">
    <source>
        <dbReference type="ARBA" id="ARBA00004406"/>
    </source>
</evidence>
<dbReference type="InterPro" id="IPR002401">
    <property type="entry name" value="Cyt_P450_E_grp-I"/>
</dbReference>
<dbReference type="FunFam" id="1.10.630.10:FF:000182">
    <property type="entry name" value="Cytochrome P450 3A4"/>
    <property type="match status" value="1"/>
</dbReference>
<comment type="subcellular location">
    <subcellularLocation>
        <location evidence="3">Endoplasmic reticulum membrane</location>
        <topology evidence="3">Peripheral membrane protein</topology>
    </subcellularLocation>
    <subcellularLocation>
        <location evidence="2">Microsome membrane</location>
        <topology evidence="2">Peripheral membrane protein</topology>
    </subcellularLocation>
</comment>
<dbReference type="PROSITE" id="PS00086">
    <property type="entry name" value="CYTOCHROME_P450"/>
    <property type="match status" value="1"/>
</dbReference>
<keyword evidence="7 15" id="KW-0479">Metal-binding</keyword>
<dbReference type="InterPro" id="IPR001128">
    <property type="entry name" value="Cyt_P450"/>
</dbReference>
<dbReference type="Gene3D" id="1.10.630.10">
    <property type="entry name" value="Cytochrome P450"/>
    <property type="match status" value="1"/>
</dbReference>
<keyword evidence="11 15" id="KW-0408">Iron</keyword>
<evidence type="ECO:0000256" key="11">
    <source>
        <dbReference type="ARBA" id="ARBA00023004"/>
    </source>
</evidence>
<evidence type="ECO:0000256" key="5">
    <source>
        <dbReference type="ARBA" id="ARBA00012109"/>
    </source>
</evidence>
<protein>
    <recommendedName>
        <fullName evidence="5">unspecific monooxygenase</fullName>
        <ecNumber evidence="5">1.14.14.1</ecNumber>
    </recommendedName>
</protein>
<gene>
    <name evidence="17" type="ORF">DCHRY22_LOCUS11975</name>
</gene>
<evidence type="ECO:0000313" key="18">
    <source>
        <dbReference type="Proteomes" id="UP000789524"/>
    </source>
</evidence>
<dbReference type="OrthoDB" id="1470350at2759"/>
<keyword evidence="8" id="KW-0256">Endoplasmic reticulum</keyword>
<evidence type="ECO:0000256" key="9">
    <source>
        <dbReference type="ARBA" id="ARBA00022848"/>
    </source>
</evidence>
<evidence type="ECO:0000256" key="12">
    <source>
        <dbReference type="ARBA" id="ARBA00023033"/>
    </source>
</evidence>
<evidence type="ECO:0000256" key="15">
    <source>
        <dbReference type="PIRSR" id="PIRSR602401-1"/>
    </source>
</evidence>
<keyword evidence="13" id="KW-0472">Membrane</keyword>
<evidence type="ECO:0000256" key="2">
    <source>
        <dbReference type="ARBA" id="ARBA00004174"/>
    </source>
</evidence>
<dbReference type="EMBL" id="CAKASE010000074">
    <property type="protein sequence ID" value="CAG9576247.1"/>
    <property type="molecule type" value="Genomic_DNA"/>
</dbReference>
<dbReference type="PRINTS" id="PR00463">
    <property type="entry name" value="EP450I"/>
</dbReference>
<dbReference type="PANTHER" id="PTHR24292">
    <property type="entry name" value="CYTOCHROME P450"/>
    <property type="match status" value="1"/>
</dbReference>
<dbReference type="Proteomes" id="UP000789524">
    <property type="component" value="Unassembled WGS sequence"/>
</dbReference>
<dbReference type="GO" id="GO:0016712">
    <property type="term" value="F:oxidoreductase activity, acting on paired donors, with incorporation or reduction of molecular oxygen, reduced flavin or flavoprotein as one donor, and incorporation of one atom of oxygen"/>
    <property type="evidence" value="ECO:0007669"/>
    <property type="project" value="UniProtKB-EC"/>
</dbReference>
<comment type="cofactor">
    <cofactor evidence="1 15">
        <name>heme</name>
        <dbReference type="ChEBI" id="CHEBI:30413"/>
    </cofactor>
</comment>
<dbReference type="Pfam" id="PF00067">
    <property type="entry name" value="p450"/>
    <property type="match status" value="1"/>
</dbReference>
<evidence type="ECO:0000313" key="17">
    <source>
        <dbReference type="EMBL" id="CAG9576247.1"/>
    </source>
</evidence>
<dbReference type="InterPro" id="IPR036396">
    <property type="entry name" value="Cyt_P450_sf"/>
</dbReference>
<dbReference type="GO" id="GO:0020037">
    <property type="term" value="F:heme binding"/>
    <property type="evidence" value="ECO:0007669"/>
    <property type="project" value="InterPro"/>
</dbReference>
<organism evidence="17 18">
    <name type="scientific">Danaus chrysippus</name>
    <name type="common">African queen</name>
    <dbReference type="NCBI Taxonomy" id="151541"/>
    <lineage>
        <taxon>Eukaryota</taxon>
        <taxon>Metazoa</taxon>
        <taxon>Ecdysozoa</taxon>
        <taxon>Arthropoda</taxon>
        <taxon>Hexapoda</taxon>
        <taxon>Insecta</taxon>
        <taxon>Pterygota</taxon>
        <taxon>Neoptera</taxon>
        <taxon>Endopterygota</taxon>
        <taxon>Lepidoptera</taxon>
        <taxon>Glossata</taxon>
        <taxon>Ditrysia</taxon>
        <taxon>Papilionoidea</taxon>
        <taxon>Nymphalidae</taxon>
        <taxon>Danainae</taxon>
        <taxon>Danaini</taxon>
        <taxon>Danaina</taxon>
        <taxon>Danaus</taxon>
        <taxon>Anosia</taxon>
    </lineage>
</organism>
<sequence length="474" mass="54750">MYDLFETENFVGTFVGLKPVLIIKNPEDIKTVLQSDFQTFHSRGFKTNPKDDLAQNLLLIDNYTKWRLIRQKISPTFTSKKLKNMYNILERSSSDFVKYIKRNPYMKDKPYEALHKFTSASISASVFGINPNTKNLIESPYVDIIWNVADSFASFNFKLALANIFPKLHNFFNLKVFGAQKDVVVDAIKNILKYRRNMKEKCHDFIDTCMEMENEGIIKDNLTQYKLKVTPEFLGAQAYSLFFAGVDTVANSMHFTLLELSNNSEILKKVHDEIDYVFDNCDGCISFKDIINLKYLEMVISESLRKYPPIGLMQRVCANDTFLSNNVKIDKGGIVVVPIYGIHRDPRYFPNPDKFDPERFSPQNRMNMAKYCYMPFGEGNRMCIGARFAMIQMKSGLAWLLKHYTLRGYNYMPNCFEPSLFVIRDSKARYDLMARNENKQSNYIKAASEGACGYKTVECKLHMTVAAIRALQES</sequence>
<keyword evidence="10 16" id="KW-0560">Oxidoreductase</keyword>
<comment type="catalytic activity">
    <reaction evidence="14">
        <text>an organic molecule + reduced [NADPH--hemoprotein reductase] + O2 = an alcohol + oxidized [NADPH--hemoprotein reductase] + H2O + H(+)</text>
        <dbReference type="Rhea" id="RHEA:17149"/>
        <dbReference type="Rhea" id="RHEA-COMP:11964"/>
        <dbReference type="Rhea" id="RHEA-COMP:11965"/>
        <dbReference type="ChEBI" id="CHEBI:15377"/>
        <dbReference type="ChEBI" id="CHEBI:15378"/>
        <dbReference type="ChEBI" id="CHEBI:15379"/>
        <dbReference type="ChEBI" id="CHEBI:30879"/>
        <dbReference type="ChEBI" id="CHEBI:57618"/>
        <dbReference type="ChEBI" id="CHEBI:58210"/>
        <dbReference type="ChEBI" id="CHEBI:142491"/>
        <dbReference type="EC" id="1.14.14.1"/>
    </reaction>
</comment>
<evidence type="ECO:0000256" key="13">
    <source>
        <dbReference type="ARBA" id="ARBA00023136"/>
    </source>
</evidence>
<dbReference type="AlphaFoldDB" id="A0A8J2R1M7"/>
<keyword evidence="12 16" id="KW-0503">Monooxygenase</keyword>
<dbReference type="PANTHER" id="PTHR24292:SF45">
    <property type="entry name" value="CYTOCHROME P450 6G1-RELATED"/>
    <property type="match status" value="1"/>
</dbReference>